<dbReference type="InterPro" id="IPR007530">
    <property type="entry name" value="Aminoglycoside_adenylylTfrase"/>
</dbReference>
<accession>A0ABQ3VK91</accession>
<reference evidence="1 2" key="1">
    <citation type="journal article" date="2021" name="Int. J. Syst. Evol. Microbiol.">
        <title>Reticulibacter mediterranei gen. nov., sp. nov., within the new family Reticulibacteraceae fam. nov., and Ktedonospora formicarum gen. nov., sp. nov., Ktedonobacter robiniae sp. nov., Dictyobacter formicarum sp. nov. and Dictyobacter arantiisoli sp. nov., belonging to the class Ktedonobacteria.</title>
        <authorList>
            <person name="Yabe S."/>
            <person name="Zheng Y."/>
            <person name="Wang C.M."/>
            <person name="Sakai Y."/>
            <person name="Abe K."/>
            <person name="Yokota A."/>
            <person name="Donadio S."/>
            <person name="Cavaletti L."/>
            <person name="Monciardini P."/>
        </authorList>
    </citation>
    <scope>NUCLEOTIDE SEQUENCE [LARGE SCALE GENOMIC DNA]</scope>
    <source>
        <strain evidence="1 2">SOSP1-9</strain>
    </source>
</reference>
<evidence type="ECO:0000313" key="2">
    <source>
        <dbReference type="Proteomes" id="UP000635565"/>
    </source>
</evidence>
<dbReference type="InterPro" id="IPR043519">
    <property type="entry name" value="NT_sf"/>
</dbReference>
<dbReference type="Gene3D" id="1.20.120.330">
    <property type="entry name" value="Nucleotidyltransferases domain 2"/>
    <property type="match status" value="1"/>
</dbReference>
<dbReference type="Pfam" id="PF04439">
    <property type="entry name" value="Adenyl_transf"/>
    <property type="match status" value="1"/>
</dbReference>
<gene>
    <name evidence="1" type="ORF">KSZ_46430</name>
</gene>
<evidence type="ECO:0000313" key="1">
    <source>
        <dbReference type="EMBL" id="GHO86637.1"/>
    </source>
</evidence>
<proteinExistence type="predicted"/>
<name>A0ABQ3VK91_9CHLR</name>
<dbReference type="RefSeq" id="WP_201364258.1">
    <property type="nucleotide sequence ID" value="NZ_BNJJ01000013.1"/>
</dbReference>
<dbReference type="SUPFAM" id="SSF81631">
    <property type="entry name" value="PAP/OAS1 substrate-binding domain"/>
    <property type="match status" value="1"/>
</dbReference>
<organism evidence="1 2">
    <name type="scientific">Dictyobacter formicarum</name>
    <dbReference type="NCBI Taxonomy" id="2778368"/>
    <lineage>
        <taxon>Bacteria</taxon>
        <taxon>Bacillati</taxon>
        <taxon>Chloroflexota</taxon>
        <taxon>Ktedonobacteria</taxon>
        <taxon>Ktedonobacterales</taxon>
        <taxon>Dictyobacteraceae</taxon>
        <taxon>Dictyobacter</taxon>
    </lineage>
</organism>
<protein>
    <submittedName>
        <fullName evidence="1">Aminoglycoside 6-adenylyltransferase</fullName>
    </submittedName>
</protein>
<comment type="caution">
    <text evidence="1">The sequence shown here is derived from an EMBL/GenBank/DDBJ whole genome shotgun (WGS) entry which is preliminary data.</text>
</comment>
<dbReference type="Proteomes" id="UP000635565">
    <property type="component" value="Unassembled WGS sequence"/>
</dbReference>
<dbReference type="SUPFAM" id="SSF81301">
    <property type="entry name" value="Nucleotidyltransferase"/>
    <property type="match status" value="1"/>
</dbReference>
<dbReference type="Gene3D" id="3.30.460.10">
    <property type="entry name" value="Beta Polymerase, domain 2"/>
    <property type="match status" value="1"/>
</dbReference>
<keyword evidence="2" id="KW-1185">Reference proteome</keyword>
<sequence length="292" mass="33864">MNQNDPVIARLISWAQSREDIRALVLSSSRTNPTVPELVDALSDYDLDVIIHGDARTWYEDRAWLEELGPVLVGFGDPPTKEYGIEISGYVIIYADGTKIDFTIMPEEIFKQVVAEPTLRDGWDDGHRVLLDKDALSAGLKTPSHREFIPTPPTAEEYRDVIDRFFTEATYVAKFLWRDELIFFKHSLDQEVKADLLRRMLEWRMEIDYNWSIRLGVLGRGLKKRLSPELWNELESTYTGASIEENWAALFKTIALFRRLASEVGSHLGYTYPTDLDKRMMAYLEKIRRMEH</sequence>
<dbReference type="EMBL" id="BNJJ01000013">
    <property type="protein sequence ID" value="GHO86637.1"/>
    <property type="molecule type" value="Genomic_DNA"/>
</dbReference>